<gene>
    <name evidence="1" type="ORF">HUW48_25170</name>
</gene>
<accession>A0A7L7LE72</accession>
<dbReference type="InterPro" id="IPR013078">
    <property type="entry name" value="His_Pase_superF_clade-1"/>
</dbReference>
<keyword evidence="2" id="KW-1185">Reference proteome</keyword>
<dbReference type="Pfam" id="PF00300">
    <property type="entry name" value="His_Phos_1"/>
    <property type="match status" value="1"/>
</dbReference>
<dbReference type="InterPro" id="IPR029033">
    <property type="entry name" value="His_PPase_superfam"/>
</dbReference>
<organism evidence="1 2">
    <name type="scientific">Adhaeribacter radiodurans</name>
    <dbReference type="NCBI Taxonomy" id="2745197"/>
    <lineage>
        <taxon>Bacteria</taxon>
        <taxon>Pseudomonadati</taxon>
        <taxon>Bacteroidota</taxon>
        <taxon>Cytophagia</taxon>
        <taxon>Cytophagales</taxon>
        <taxon>Hymenobacteraceae</taxon>
        <taxon>Adhaeribacter</taxon>
    </lineage>
</organism>
<dbReference type="EMBL" id="CP055153">
    <property type="protein sequence ID" value="QMU31110.1"/>
    <property type="molecule type" value="Genomic_DNA"/>
</dbReference>
<dbReference type="KEGG" id="add:HUW48_25170"/>
<sequence>MAEAKLLHIFLIRHQRPVVSKQGWFNREQASQFLMEYDACAIEELVTKPAGLPTEQITKVYCSSLPRAKQTAQAIFGPEITLIEDPIFNEFQRQAFSIPYLKFPIKFWLIGARALWLLGINTNGLENFRQARIRAHKAAQQLVKQAERDGKVVLVAHGFLNIFIRRALRKMGWHIVRYDGGGFLGVSELVKKAEK</sequence>
<reference evidence="1 2" key="2">
    <citation type="submission" date="2020-08" db="EMBL/GenBank/DDBJ databases">
        <title>Adhaeribacter dokdonensis sp. nov., isolated from the rhizosphere of Elymus tsukushiensis, a plant native to the Dokdo Islands, Republic of Korea.</title>
        <authorList>
            <person name="Ghim S.Y."/>
        </authorList>
    </citation>
    <scope>NUCLEOTIDE SEQUENCE [LARGE SCALE GENOMIC DNA]</scope>
    <source>
        <strain evidence="1 2">KUDC8001</strain>
    </source>
</reference>
<name>A0A7L7LE72_9BACT</name>
<reference evidence="1 2" key="1">
    <citation type="submission" date="2020-06" db="EMBL/GenBank/DDBJ databases">
        <authorList>
            <person name="Hwang Y.J."/>
        </authorList>
    </citation>
    <scope>NUCLEOTIDE SEQUENCE [LARGE SCALE GENOMIC DNA]</scope>
    <source>
        <strain evidence="1 2">KUDC8001</strain>
    </source>
</reference>
<protein>
    <submittedName>
        <fullName evidence="1">Histidine phosphatase family protein</fullName>
    </submittedName>
</protein>
<dbReference type="Proteomes" id="UP000514509">
    <property type="component" value="Chromosome"/>
</dbReference>
<dbReference type="RefSeq" id="WP_182413549.1">
    <property type="nucleotide sequence ID" value="NZ_CP055153.1"/>
</dbReference>
<dbReference type="Gene3D" id="3.40.50.1240">
    <property type="entry name" value="Phosphoglycerate mutase-like"/>
    <property type="match status" value="1"/>
</dbReference>
<proteinExistence type="predicted"/>
<dbReference type="SUPFAM" id="SSF53254">
    <property type="entry name" value="Phosphoglycerate mutase-like"/>
    <property type="match status" value="1"/>
</dbReference>
<evidence type="ECO:0000313" key="1">
    <source>
        <dbReference type="EMBL" id="QMU31110.1"/>
    </source>
</evidence>
<dbReference type="AlphaFoldDB" id="A0A7L7LE72"/>
<evidence type="ECO:0000313" key="2">
    <source>
        <dbReference type="Proteomes" id="UP000514509"/>
    </source>
</evidence>